<dbReference type="InterPro" id="IPR018247">
    <property type="entry name" value="EF_Hand_1_Ca_BS"/>
</dbReference>
<keyword evidence="4" id="KW-0472">Membrane</keyword>
<sequence>MPRKVSFSETQLPNFDKPIRPPSISVDFSTTAPECPVTAAREPARYTNDYIEKPGVPRANTTASIDRPDGDESYTKQFSDFQHVLFWDRDRDGQIYPWDTYIGFRELGFNILFSFLAVLIINLNFSYPTRLAHSFLPDPWFRVYVDAVHKAKVHTYTPHGSDSNTYDPEGRFVPQSFENMFAKYDRDGDGALTLRELFDMMHGNRCAADPFGWGAAIFEWGTTWLLIEKDGKVWKEDVRGVYDGSLFWKVREANYSGRGWSQGFRPGLWIKRTVKGFLNAYLDG</sequence>
<dbReference type="PROSITE" id="PS50222">
    <property type="entry name" value="EF_HAND_2"/>
    <property type="match status" value="1"/>
</dbReference>
<keyword evidence="2" id="KW-0106">Calcium</keyword>
<dbReference type="GO" id="GO:0005509">
    <property type="term" value="F:calcium ion binding"/>
    <property type="evidence" value="ECO:0007669"/>
    <property type="project" value="InterPro"/>
</dbReference>
<dbReference type="SUPFAM" id="SSF47473">
    <property type="entry name" value="EF-hand"/>
    <property type="match status" value="1"/>
</dbReference>
<feature type="region of interest" description="Disordered" evidence="3">
    <location>
        <begin position="1"/>
        <end position="21"/>
    </location>
</feature>
<dbReference type="Pfam" id="PF05042">
    <property type="entry name" value="Caleosin"/>
    <property type="match status" value="1"/>
</dbReference>
<name>A0A401L1L0_ASPAW</name>
<accession>A0A401L1L0</accession>
<evidence type="ECO:0000256" key="1">
    <source>
        <dbReference type="ARBA" id="ARBA00006765"/>
    </source>
</evidence>
<dbReference type="InterPro" id="IPR011992">
    <property type="entry name" value="EF-hand-dom_pair"/>
</dbReference>
<dbReference type="AlphaFoldDB" id="A0A401L1L0"/>
<comment type="caution">
    <text evidence="6">The sequence shown here is derived from an EMBL/GenBank/DDBJ whole genome shotgun (WGS) entry which is preliminary data.</text>
</comment>
<dbReference type="PANTHER" id="PTHR31495:SF0">
    <property type="entry name" value="BINDING PROTEIN CALEOSIN, PUTATIVE (AFU_ORTHOLOGUE AFUA_5G13750)-RELATED"/>
    <property type="match status" value="1"/>
</dbReference>
<evidence type="ECO:0000256" key="2">
    <source>
        <dbReference type="ARBA" id="ARBA00022837"/>
    </source>
</evidence>
<organism evidence="6 7">
    <name type="scientific">Aspergillus awamori</name>
    <name type="common">Black koji mold</name>
    <dbReference type="NCBI Taxonomy" id="105351"/>
    <lineage>
        <taxon>Eukaryota</taxon>
        <taxon>Fungi</taxon>
        <taxon>Dikarya</taxon>
        <taxon>Ascomycota</taxon>
        <taxon>Pezizomycotina</taxon>
        <taxon>Eurotiomycetes</taxon>
        <taxon>Eurotiomycetidae</taxon>
        <taxon>Eurotiales</taxon>
        <taxon>Aspergillaceae</taxon>
        <taxon>Aspergillus</taxon>
    </lineage>
</organism>
<evidence type="ECO:0000313" key="7">
    <source>
        <dbReference type="Proteomes" id="UP000286921"/>
    </source>
</evidence>
<dbReference type="Proteomes" id="UP000286921">
    <property type="component" value="Unassembled WGS sequence"/>
</dbReference>
<evidence type="ECO:0000313" key="6">
    <source>
        <dbReference type="EMBL" id="GCB25399.1"/>
    </source>
</evidence>
<dbReference type="EMBL" id="BDHI01000021">
    <property type="protein sequence ID" value="GCB25399.1"/>
    <property type="molecule type" value="Genomic_DNA"/>
</dbReference>
<dbReference type="PANTHER" id="PTHR31495">
    <property type="entry name" value="PEROXYGENASE 3-RELATED"/>
    <property type="match status" value="1"/>
</dbReference>
<reference evidence="6 7" key="1">
    <citation type="submission" date="2016-09" db="EMBL/GenBank/DDBJ databases">
        <title>Aspergillus awamori IFM 58123T.</title>
        <authorList>
            <person name="Kusuya Y."/>
            <person name="Shimizu M."/>
            <person name="Takahashi H."/>
            <person name="Yaguchi T."/>
        </authorList>
    </citation>
    <scope>NUCLEOTIDE SEQUENCE [LARGE SCALE GENOMIC DNA]</scope>
    <source>
        <strain evidence="6 7">IFM 58123</strain>
    </source>
</reference>
<dbReference type="STRING" id="105351.A0A401L1L0"/>
<gene>
    <name evidence="6" type="ORF">AAWM_08284</name>
</gene>
<protein>
    <submittedName>
        <fullName evidence="6">Probable peroxygenase 3</fullName>
    </submittedName>
</protein>
<dbReference type="InterPro" id="IPR007736">
    <property type="entry name" value="Caleosin-related"/>
</dbReference>
<dbReference type="Gene3D" id="1.10.238.10">
    <property type="entry name" value="EF-hand"/>
    <property type="match status" value="1"/>
</dbReference>
<dbReference type="PROSITE" id="PS00018">
    <property type="entry name" value="EF_HAND_1"/>
    <property type="match status" value="1"/>
</dbReference>
<feature type="transmembrane region" description="Helical" evidence="4">
    <location>
        <begin position="107"/>
        <end position="125"/>
    </location>
</feature>
<evidence type="ECO:0000259" key="5">
    <source>
        <dbReference type="PROSITE" id="PS50222"/>
    </source>
</evidence>
<keyword evidence="7" id="KW-1185">Reference proteome</keyword>
<keyword evidence="4" id="KW-1133">Transmembrane helix</keyword>
<evidence type="ECO:0000256" key="4">
    <source>
        <dbReference type="SAM" id="Phobius"/>
    </source>
</evidence>
<dbReference type="GO" id="GO:0004497">
    <property type="term" value="F:monooxygenase activity"/>
    <property type="evidence" value="ECO:0007669"/>
    <property type="project" value="TreeGrafter"/>
</dbReference>
<feature type="domain" description="EF-hand" evidence="5">
    <location>
        <begin position="172"/>
        <end position="207"/>
    </location>
</feature>
<evidence type="ECO:0000256" key="3">
    <source>
        <dbReference type="SAM" id="MobiDB-lite"/>
    </source>
</evidence>
<dbReference type="InterPro" id="IPR002048">
    <property type="entry name" value="EF_hand_dom"/>
</dbReference>
<comment type="similarity">
    <text evidence="1">Belongs to the caleosin family.</text>
</comment>
<keyword evidence="4" id="KW-0812">Transmembrane</keyword>
<proteinExistence type="inferred from homology"/>